<protein>
    <submittedName>
        <fullName evidence="4">SPFH domain-containing protein</fullName>
    </submittedName>
</protein>
<evidence type="ECO:0000259" key="3">
    <source>
        <dbReference type="Pfam" id="PF13421"/>
    </source>
</evidence>
<sequence length="377" mass="39518">MPQIFKILEYQDAVGDTMAVRLPPDGDAVIEWGSQLVVREGQTALFLKDGQLAAAFNPGRYTLTTQNIPVLTKFVTGLVFGSGNTPFKAEVFFVGRHLFRDLRWGTPEPIYIPDPVMQQISIRAHGRFAVQVADPAIFVTKMLGTRGQLKTTDLEAFLRDQYLVSALTDGIASLGRPMAEIARYYRELGQGVKGLLAVEFSAMGLELTDLSVNAVTPTEDIAGMIADSAKITSQGFAKARATQFDLEAKAAGAAALSSAGTTYRDVGTTDALKTMAEKGGGADVGGGGSGGALGAGMQLGASLAAAQMMRDAFMPQAASSPSAPITAAGGSPHAATNPAVSSADAVARIKQLKELLDLGAITQAEFDAKKSELLKMV</sequence>
<dbReference type="InterPro" id="IPR018649">
    <property type="entry name" value="SHOCT"/>
</dbReference>
<organism evidence="4 5">
    <name type="scientific">Humisphaera borealis</name>
    <dbReference type="NCBI Taxonomy" id="2807512"/>
    <lineage>
        <taxon>Bacteria</taxon>
        <taxon>Pseudomonadati</taxon>
        <taxon>Planctomycetota</taxon>
        <taxon>Phycisphaerae</taxon>
        <taxon>Tepidisphaerales</taxon>
        <taxon>Tepidisphaeraceae</taxon>
        <taxon>Humisphaera</taxon>
    </lineage>
</organism>
<reference evidence="4 5" key="1">
    <citation type="submission" date="2020-10" db="EMBL/GenBank/DDBJ databases">
        <title>Wide distribution of Phycisphaera-like planctomycetes from WD2101 soil group in peatlands and genome analysis of the first cultivated representative.</title>
        <authorList>
            <person name="Dedysh S.N."/>
            <person name="Beletsky A.V."/>
            <person name="Ivanova A."/>
            <person name="Kulichevskaya I.S."/>
            <person name="Suzina N.E."/>
            <person name="Philippov D.A."/>
            <person name="Rakitin A.L."/>
            <person name="Mardanov A.V."/>
            <person name="Ravin N.V."/>
        </authorList>
    </citation>
    <scope>NUCLEOTIDE SEQUENCE [LARGE SCALE GENOMIC DNA]</scope>
    <source>
        <strain evidence="4 5">M1803</strain>
    </source>
</reference>
<evidence type="ECO:0000313" key="5">
    <source>
        <dbReference type="Proteomes" id="UP000593765"/>
    </source>
</evidence>
<dbReference type="KEGG" id="hbs:IPV69_26115"/>
<dbReference type="RefSeq" id="WP_206292674.1">
    <property type="nucleotide sequence ID" value="NZ_CP063458.1"/>
</dbReference>
<dbReference type="Pfam" id="PF13421">
    <property type="entry name" value="Band_7_1"/>
    <property type="match status" value="1"/>
</dbReference>
<dbReference type="Proteomes" id="UP000593765">
    <property type="component" value="Chromosome"/>
</dbReference>
<name>A0A7M2WWD2_9BACT</name>
<feature type="region of interest" description="Disordered" evidence="1">
    <location>
        <begin position="319"/>
        <end position="338"/>
    </location>
</feature>
<accession>A0A7M2WWD2</accession>
<feature type="domain" description="SPFH" evidence="3">
    <location>
        <begin position="28"/>
        <end position="228"/>
    </location>
</feature>
<dbReference type="AlphaFoldDB" id="A0A7M2WWD2"/>
<gene>
    <name evidence="4" type="ORF">IPV69_26115</name>
</gene>
<evidence type="ECO:0000256" key="1">
    <source>
        <dbReference type="SAM" id="MobiDB-lite"/>
    </source>
</evidence>
<proteinExistence type="predicted"/>
<evidence type="ECO:0000313" key="4">
    <source>
        <dbReference type="EMBL" id="QOV89624.1"/>
    </source>
</evidence>
<dbReference type="PANTHER" id="PTHR37826">
    <property type="entry name" value="FLOTILLIN BAND_7_5 DOMAIN PROTEIN"/>
    <property type="match status" value="1"/>
</dbReference>
<feature type="domain" description="SHOCT" evidence="2">
    <location>
        <begin position="348"/>
        <end position="374"/>
    </location>
</feature>
<feature type="compositionally biased region" description="Low complexity" evidence="1">
    <location>
        <begin position="319"/>
        <end position="332"/>
    </location>
</feature>
<dbReference type="EMBL" id="CP063458">
    <property type="protein sequence ID" value="QOV89624.1"/>
    <property type="molecule type" value="Genomic_DNA"/>
</dbReference>
<dbReference type="PANTHER" id="PTHR37826:SF2">
    <property type="entry name" value="ZINC-RIBBON DOMAIN-CONTAINING PROTEIN"/>
    <property type="match status" value="1"/>
</dbReference>
<dbReference type="CDD" id="cd03408">
    <property type="entry name" value="SPFH_like_u1"/>
    <property type="match status" value="1"/>
</dbReference>
<evidence type="ECO:0000259" key="2">
    <source>
        <dbReference type="Pfam" id="PF09851"/>
    </source>
</evidence>
<dbReference type="Pfam" id="PF09851">
    <property type="entry name" value="SHOCT"/>
    <property type="match status" value="1"/>
</dbReference>
<keyword evidence="5" id="KW-1185">Reference proteome</keyword>
<dbReference type="InterPro" id="IPR033880">
    <property type="entry name" value="SPFH_YdjI"/>
</dbReference>